<name>A0AAW1SIW3_9CHLO</name>
<dbReference type="PANTHER" id="PTHR44920">
    <property type="entry name" value="RHODANESE-LIKE DOMAIN-CONTAINING PROTEIN 14, CHLOROPLASTIC-RELATED"/>
    <property type="match status" value="1"/>
</dbReference>
<gene>
    <name evidence="2" type="ORF">WJX81_005977</name>
</gene>
<evidence type="ECO:0000313" key="2">
    <source>
        <dbReference type="EMBL" id="KAK9845919.1"/>
    </source>
</evidence>
<dbReference type="InterPro" id="IPR001763">
    <property type="entry name" value="Rhodanese-like_dom"/>
</dbReference>
<dbReference type="EMBL" id="JALJOU010000002">
    <property type="protein sequence ID" value="KAK9845919.1"/>
    <property type="molecule type" value="Genomic_DNA"/>
</dbReference>
<dbReference type="Gene3D" id="3.40.250.10">
    <property type="entry name" value="Rhodanese-like domain"/>
    <property type="match status" value="1"/>
</dbReference>
<dbReference type="PANTHER" id="PTHR44920:SF2">
    <property type="entry name" value="RHODANESE DOMAIN-CONTAINING PROTEIN"/>
    <property type="match status" value="1"/>
</dbReference>
<dbReference type="Pfam" id="PF00581">
    <property type="entry name" value="Rhodanese"/>
    <property type="match status" value="1"/>
</dbReference>
<dbReference type="PROSITE" id="PS50206">
    <property type="entry name" value="RHODANESE_3"/>
    <property type="match status" value="1"/>
</dbReference>
<comment type="caution">
    <text evidence="2">The sequence shown here is derived from an EMBL/GenBank/DDBJ whole genome shotgun (WGS) entry which is preliminary data.</text>
</comment>
<dbReference type="InterPro" id="IPR036873">
    <property type="entry name" value="Rhodanese-like_dom_sf"/>
</dbReference>
<dbReference type="SMART" id="SM00450">
    <property type="entry name" value="RHOD"/>
    <property type="match status" value="1"/>
</dbReference>
<feature type="domain" description="Rhodanese" evidence="1">
    <location>
        <begin position="343"/>
        <end position="490"/>
    </location>
</feature>
<dbReference type="InterPro" id="IPR043186">
    <property type="entry name" value="Str14"/>
</dbReference>
<accession>A0AAW1SIW3</accession>
<dbReference type="Proteomes" id="UP001445335">
    <property type="component" value="Unassembled WGS sequence"/>
</dbReference>
<keyword evidence="3" id="KW-1185">Reference proteome</keyword>
<dbReference type="SUPFAM" id="SSF52821">
    <property type="entry name" value="Rhodanese/Cell cycle control phosphatase"/>
    <property type="match status" value="1"/>
</dbReference>
<reference evidence="2 3" key="1">
    <citation type="journal article" date="2024" name="Nat. Commun.">
        <title>Phylogenomics reveals the evolutionary origins of lichenization in chlorophyte algae.</title>
        <authorList>
            <person name="Puginier C."/>
            <person name="Libourel C."/>
            <person name="Otte J."/>
            <person name="Skaloud P."/>
            <person name="Haon M."/>
            <person name="Grisel S."/>
            <person name="Petersen M."/>
            <person name="Berrin J.G."/>
            <person name="Delaux P.M."/>
            <person name="Dal Grande F."/>
            <person name="Keller J."/>
        </authorList>
    </citation>
    <scope>NUCLEOTIDE SEQUENCE [LARGE SCALE GENOMIC DNA]</scope>
    <source>
        <strain evidence="2 3">SAG 245.80</strain>
    </source>
</reference>
<evidence type="ECO:0000313" key="3">
    <source>
        <dbReference type="Proteomes" id="UP001445335"/>
    </source>
</evidence>
<dbReference type="CDD" id="cd00158">
    <property type="entry name" value="RHOD"/>
    <property type="match status" value="1"/>
</dbReference>
<dbReference type="AlphaFoldDB" id="A0AAW1SIW3"/>
<evidence type="ECO:0000259" key="1">
    <source>
        <dbReference type="PROSITE" id="PS50206"/>
    </source>
</evidence>
<dbReference type="GO" id="GO:0009507">
    <property type="term" value="C:chloroplast"/>
    <property type="evidence" value="ECO:0007669"/>
    <property type="project" value="TreeGrafter"/>
</dbReference>
<protein>
    <recommendedName>
        <fullName evidence="1">Rhodanese domain-containing protein</fullName>
    </recommendedName>
</protein>
<proteinExistence type="predicted"/>
<sequence length="491" mass="52755">MDASLAALDRAVQLINRFISSSVSSPGSAAAARYGSVDKAAERGKWVTIKARGTGRAAAAQSDVPGRALAAYLALPVEEYSLLDPDWVERSAADPSTFRVTIPLRELSGVDLQPSVAITVAADPATGRVSFRGERACVGDPALDARFCLMGGVEEVVRGDSGAASEQGRDGRDAAIADLDGVREPLTADARLLQESQADEVGSSSAAPATHDLAAAVRVRLDMWVAPPLDAVPGPLLGSAGGLLLRLLLQALLPSFLEMLVGGGKKAEEEDRFKYDFANSRWVRVKPEKDADGKYTSGNWEKGDATIITPKSGTPYTVWPVIHAKLTRRRLKSVPPGEAERLMAKGATMLDVRPAYQFERERVAGAVNVPMFRKVAGNGPWDNAKKVVMRFGLAMEATERDPDFAKNAAEVLNKRKKVIVYCGRGGTIKVGAQPWAPGRKYFKDDPEKMFGIESRSLKACHELLEAGFKDVVHLEGGLSLWRYGGFPVDGK</sequence>
<organism evidence="2 3">
    <name type="scientific">Elliptochloris bilobata</name>
    <dbReference type="NCBI Taxonomy" id="381761"/>
    <lineage>
        <taxon>Eukaryota</taxon>
        <taxon>Viridiplantae</taxon>
        <taxon>Chlorophyta</taxon>
        <taxon>core chlorophytes</taxon>
        <taxon>Trebouxiophyceae</taxon>
        <taxon>Trebouxiophyceae incertae sedis</taxon>
        <taxon>Elliptochloris clade</taxon>
        <taxon>Elliptochloris</taxon>
    </lineage>
</organism>